<keyword evidence="3" id="KW-1185">Reference proteome</keyword>
<comment type="caution">
    <text evidence="2">The sequence shown here is derived from an EMBL/GenBank/DDBJ whole genome shotgun (WGS) entry which is preliminary data.</text>
</comment>
<feature type="region of interest" description="Disordered" evidence="1">
    <location>
        <begin position="1"/>
        <end position="68"/>
    </location>
</feature>
<evidence type="ECO:0000313" key="2">
    <source>
        <dbReference type="EMBL" id="MDB2293702.1"/>
    </source>
</evidence>
<evidence type="ECO:0000313" key="3">
    <source>
        <dbReference type="Proteomes" id="UP001210528"/>
    </source>
</evidence>
<reference evidence="2 3" key="1">
    <citation type="submission" date="2023-01" db="EMBL/GenBank/DDBJ databases">
        <title>Halorubrum ezzemoulense from Santa Pola, Spain.</title>
        <authorList>
            <person name="Feng Y."/>
            <person name="Louyakis A.S."/>
            <person name="Gogarten J.P."/>
        </authorList>
    </citation>
    <scope>NUCLEOTIDE SEQUENCE [LARGE SCALE GENOMIC DNA]</scope>
    <source>
        <strain evidence="2 3">AMM015</strain>
    </source>
</reference>
<proteinExistence type="predicted"/>
<protein>
    <submittedName>
        <fullName evidence="2">Uncharacterized protein</fullName>
    </submittedName>
</protein>
<organism evidence="2 3">
    <name type="scientific">Halorubrum ezzemoulense</name>
    <name type="common">Halorubrum chaoviator</name>
    <dbReference type="NCBI Taxonomy" id="337243"/>
    <lineage>
        <taxon>Archaea</taxon>
        <taxon>Methanobacteriati</taxon>
        <taxon>Methanobacteriota</taxon>
        <taxon>Stenosarchaea group</taxon>
        <taxon>Halobacteria</taxon>
        <taxon>Halobacteriales</taxon>
        <taxon>Haloferacaceae</taxon>
        <taxon>Halorubrum</taxon>
    </lineage>
</organism>
<feature type="compositionally biased region" description="Basic and acidic residues" evidence="1">
    <location>
        <begin position="1"/>
        <end position="30"/>
    </location>
</feature>
<dbReference type="RefSeq" id="WP_271970462.1">
    <property type="nucleotide sequence ID" value="NZ_JAQLUK010000027.1"/>
</dbReference>
<evidence type="ECO:0000256" key="1">
    <source>
        <dbReference type="SAM" id="MobiDB-lite"/>
    </source>
</evidence>
<dbReference type="Proteomes" id="UP001210528">
    <property type="component" value="Unassembled WGS sequence"/>
</dbReference>
<feature type="compositionally biased region" description="Acidic residues" evidence="1">
    <location>
        <begin position="31"/>
        <end position="50"/>
    </location>
</feature>
<name>A0ABT4Z6A1_HALEZ</name>
<feature type="region of interest" description="Disordered" evidence="1">
    <location>
        <begin position="143"/>
        <end position="170"/>
    </location>
</feature>
<feature type="compositionally biased region" description="Basic and acidic residues" evidence="1">
    <location>
        <begin position="52"/>
        <end position="65"/>
    </location>
</feature>
<sequence>MSAQHAPHDASEWVDDRDLGTDTPDAPEREPADDDFLDDWNADPDPDAWADDGTRDDGADVRDDIPADAPIRAIAPDDFVARSSEQTFRAALRKLERETSRRESQYPRCPSCGSINIRRKSTHAVVTRQVDAKYRCAKQGCRAHFDEPDPPAAEAAPGEQATLREVTRHE</sequence>
<gene>
    <name evidence="2" type="ORF">PM085_15705</name>
</gene>
<accession>A0ABT4Z6A1</accession>
<dbReference type="EMBL" id="JAQLUK010000027">
    <property type="protein sequence ID" value="MDB2293702.1"/>
    <property type="molecule type" value="Genomic_DNA"/>
</dbReference>